<dbReference type="CDD" id="cd00761">
    <property type="entry name" value="Glyco_tranf_GTA_type"/>
    <property type="match status" value="1"/>
</dbReference>
<keyword evidence="3" id="KW-1185">Reference proteome</keyword>
<dbReference type="HOGENOM" id="CLU_078511_0_0_6"/>
<dbReference type="EMBL" id="CP008884">
    <property type="protein sequence ID" value="AIF49382.1"/>
    <property type="molecule type" value="Genomic_DNA"/>
</dbReference>
<dbReference type="Pfam" id="PF00535">
    <property type="entry name" value="Glycos_transf_2"/>
    <property type="match status" value="1"/>
</dbReference>
<name>A0A075K6Y8_9GAMM</name>
<evidence type="ECO:0000313" key="2">
    <source>
        <dbReference type="EMBL" id="AIF49382.1"/>
    </source>
</evidence>
<dbReference type="OrthoDB" id="9802649at2"/>
<protein>
    <recommendedName>
        <fullName evidence="1">Glycosyltransferase 2-like domain-containing protein</fullName>
    </recommendedName>
</protein>
<gene>
    <name evidence="2" type="ORF">HY57_20030</name>
</gene>
<dbReference type="STRING" id="1217721.HY57_20030"/>
<evidence type="ECO:0000313" key="3">
    <source>
        <dbReference type="Proteomes" id="UP000027987"/>
    </source>
</evidence>
<organism evidence="2 3">
    <name type="scientific">Dyella japonica A8</name>
    <dbReference type="NCBI Taxonomy" id="1217721"/>
    <lineage>
        <taxon>Bacteria</taxon>
        <taxon>Pseudomonadati</taxon>
        <taxon>Pseudomonadota</taxon>
        <taxon>Gammaproteobacteria</taxon>
        <taxon>Lysobacterales</taxon>
        <taxon>Rhodanobacteraceae</taxon>
        <taxon>Dyella</taxon>
    </lineage>
</organism>
<dbReference type="InterPro" id="IPR029044">
    <property type="entry name" value="Nucleotide-diphossugar_trans"/>
</dbReference>
<dbReference type="RefSeq" id="WP_019467074.1">
    <property type="nucleotide sequence ID" value="NZ_ALOY01000181.1"/>
</dbReference>
<accession>A0A075K6Y8</accession>
<proteinExistence type="predicted"/>
<dbReference type="PATRIC" id="fig|1217721.7.peg.4103"/>
<sequence length="241" mass="27123">MIRSVTAVVTFHREGEYARTALASIERCRAYAEKRGLSVNFAMTLDNGDATTEEAIVSHGGLRDDDRLFHIDLRDLSLSRNYAIAHSASDVVATFDGDDLFSENWLYEAVSAIKQHGPATIVHPELIVAFGGWTAYWYQMNQSDPRFRPESLLSINHWNACSAARREVFERCPYVCARVGESGFGFEDWHWNCETIAAGYVHRVAPRTLRAERRKLSGSLNVGHQDAGAVIRRTAMFDRVP</sequence>
<dbReference type="KEGG" id="dja:HY57_20030"/>
<reference evidence="2 3" key="1">
    <citation type="submission" date="2014-07" db="EMBL/GenBank/DDBJ databases">
        <title>Complete Genome Sequence of Dyella japonica Strain A8 Isolated from Malaysian Tropical Soil.</title>
        <authorList>
            <person name="Hui R.K.H."/>
            <person name="Chen J.-W."/>
            <person name="Chan K.-G."/>
            <person name="Leung F.C.C."/>
        </authorList>
    </citation>
    <scope>NUCLEOTIDE SEQUENCE [LARGE SCALE GENOMIC DNA]</scope>
    <source>
        <strain evidence="2 3">A8</strain>
    </source>
</reference>
<feature type="domain" description="Glycosyltransferase 2-like" evidence="1">
    <location>
        <begin position="45"/>
        <end position="170"/>
    </location>
</feature>
<dbReference type="SUPFAM" id="SSF53448">
    <property type="entry name" value="Nucleotide-diphospho-sugar transferases"/>
    <property type="match status" value="1"/>
</dbReference>
<evidence type="ECO:0000259" key="1">
    <source>
        <dbReference type="Pfam" id="PF00535"/>
    </source>
</evidence>
<dbReference type="AlphaFoldDB" id="A0A075K6Y8"/>
<dbReference type="InterPro" id="IPR001173">
    <property type="entry name" value="Glyco_trans_2-like"/>
</dbReference>
<dbReference type="Gene3D" id="3.90.550.10">
    <property type="entry name" value="Spore Coat Polysaccharide Biosynthesis Protein SpsA, Chain A"/>
    <property type="match status" value="1"/>
</dbReference>
<dbReference type="Proteomes" id="UP000027987">
    <property type="component" value="Chromosome"/>
</dbReference>